<reference evidence="7 8" key="1">
    <citation type="submission" date="2016-10" db="EMBL/GenBank/DDBJ databases">
        <authorList>
            <person name="de Groot N.N."/>
        </authorList>
    </citation>
    <scope>NUCLEOTIDE SEQUENCE [LARGE SCALE GENOMIC DNA]</scope>
    <source>
        <strain evidence="7 8">DSM 26880</strain>
    </source>
</reference>
<evidence type="ECO:0000256" key="2">
    <source>
        <dbReference type="ARBA" id="ARBA00022573"/>
    </source>
</evidence>
<dbReference type="UniPathway" id="UPA00148"/>
<accession>A0A1H3ITU4</accession>
<feature type="domain" description="Tetrapyrrole methylase" evidence="6">
    <location>
        <begin position="37"/>
        <end position="158"/>
    </location>
</feature>
<dbReference type="InterPro" id="IPR050714">
    <property type="entry name" value="Cobalamin_biosynth_MTase"/>
</dbReference>
<dbReference type="InterPro" id="IPR006365">
    <property type="entry name" value="Cbl_synth_CobL"/>
</dbReference>
<dbReference type="PIRSF" id="PIRSF036428">
    <property type="entry name" value="CobL"/>
    <property type="match status" value="1"/>
</dbReference>
<evidence type="ECO:0000256" key="1">
    <source>
        <dbReference type="ARBA" id="ARBA00004953"/>
    </source>
</evidence>
<organism evidence="7 8">
    <name type="scientific">Citreimonas salinaria</name>
    <dbReference type="NCBI Taxonomy" id="321339"/>
    <lineage>
        <taxon>Bacteria</taxon>
        <taxon>Pseudomonadati</taxon>
        <taxon>Pseudomonadota</taxon>
        <taxon>Alphaproteobacteria</taxon>
        <taxon>Rhodobacterales</taxon>
        <taxon>Roseobacteraceae</taxon>
        <taxon>Citreimonas</taxon>
    </lineage>
</organism>
<dbReference type="GO" id="GO:0008276">
    <property type="term" value="F:protein methyltransferase activity"/>
    <property type="evidence" value="ECO:0007669"/>
    <property type="project" value="InterPro"/>
</dbReference>
<dbReference type="GO" id="GO:0009236">
    <property type="term" value="P:cobalamin biosynthetic process"/>
    <property type="evidence" value="ECO:0007669"/>
    <property type="project" value="UniProtKB-UniPathway"/>
</dbReference>
<evidence type="ECO:0000256" key="3">
    <source>
        <dbReference type="ARBA" id="ARBA00022603"/>
    </source>
</evidence>
<dbReference type="NCBIfam" id="TIGR02469">
    <property type="entry name" value="CbiT"/>
    <property type="match status" value="1"/>
</dbReference>
<protein>
    <submittedName>
        <fullName evidence="7">Precorrin-6Y C5,15-methyltransferase (Decarboxylating)</fullName>
    </submittedName>
</protein>
<gene>
    <name evidence="7" type="ORF">SAMN05444340_105269</name>
</gene>
<dbReference type="InterPro" id="IPR012818">
    <property type="entry name" value="CbiE"/>
</dbReference>
<sequence>MGPPRHLALLPEGGARRVDWPVPFADGVETLLGFRGTATVALASGDPFWFGAGTTLARRLAPAEWRAYPGRSAFSLAAARLGWPLETTACFGLHAAPLPRLRPALAAGRRLIVLLRDGAAVRAVAEYLCAEGFGASTLWVLQALGGPREAMIEARADALSGAFAHPVCVAVEVHGDGATLPLASGRPDDWFDNDGQLTKRPVRALTLSALAARPFEHLWDIGGGSGSIAIEWLLSDATLRATCVERDPARATRIAENAARLGQDRLRVVTGAAPDALEGLDPPDAVFVGGGLSQALLDRLCALRPGTRIVANAVTLESEALLGSAHARLGGDLLRLELSQAAPIGPRRGWKAAYPIVQWSVTL</sequence>
<dbReference type="SUPFAM" id="SSF53790">
    <property type="entry name" value="Tetrapyrrole methylase"/>
    <property type="match status" value="1"/>
</dbReference>
<dbReference type="STRING" id="321339.SAMN05444340_105269"/>
<dbReference type="Gene3D" id="3.40.50.150">
    <property type="entry name" value="Vaccinia Virus protein VP39"/>
    <property type="match status" value="1"/>
</dbReference>
<evidence type="ECO:0000313" key="7">
    <source>
        <dbReference type="EMBL" id="SDY31163.1"/>
    </source>
</evidence>
<dbReference type="EMBL" id="FNPF01000005">
    <property type="protein sequence ID" value="SDY31163.1"/>
    <property type="molecule type" value="Genomic_DNA"/>
</dbReference>
<keyword evidence="3 7" id="KW-0489">Methyltransferase</keyword>
<dbReference type="SUPFAM" id="SSF53335">
    <property type="entry name" value="S-adenosyl-L-methionine-dependent methyltransferases"/>
    <property type="match status" value="1"/>
</dbReference>
<evidence type="ECO:0000256" key="5">
    <source>
        <dbReference type="ARBA" id="ARBA00022691"/>
    </source>
</evidence>
<dbReference type="NCBIfam" id="TIGR02467">
    <property type="entry name" value="CbiE"/>
    <property type="match status" value="1"/>
</dbReference>
<dbReference type="InterPro" id="IPR035996">
    <property type="entry name" value="4pyrrol_Methylase_sf"/>
</dbReference>
<dbReference type="PANTHER" id="PTHR43182:SF1">
    <property type="entry name" value="COBALT-PRECORRIN-7 C(5)-METHYLTRANSFERASE"/>
    <property type="match status" value="1"/>
</dbReference>
<proteinExistence type="predicted"/>
<dbReference type="CDD" id="cd11644">
    <property type="entry name" value="Precorrin-6Y-MT"/>
    <property type="match status" value="1"/>
</dbReference>
<keyword evidence="5" id="KW-0949">S-adenosyl-L-methionine</keyword>
<dbReference type="PANTHER" id="PTHR43182">
    <property type="entry name" value="COBALT-PRECORRIN-6B C(15)-METHYLTRANSFERASE (DECARBOXYLATING)"/>
    <property type="match status" value="1"/>
</dbReference>
<dbReference type="Pfam" id="PF00590">
    <property type="entry name" value="TP_methylase"/>
    <property type="match status" value="1"/>
</dbReference>
<dbReference type="InterPro" id="IPR000878">
    <property type="entry name" value="4pyrrol_Mease"/>
</dbReference>
<keyword evidence="2" id="KW-0169">Cobalamin biosynthesis</keyword>
<comment type="pathway">
    <text evidence="1">Cofactor biosynthesis; adenosylcobalamin biosynthesis.</text>
</comment>
<name>A0A1H3ITU4_9RHOB</name>
<dbReference type="InterPro" id="IPR014008">
    <property type="entry name" value="Cbl_synth_MTase_CbiT"/>
</dbReference>
<evidence type="ECO:0000256" key="4">
    <source>
        <dbReference type="ARBA" id="ARBA00022679"/>
    </source>
</evidence>
<dbReference type="AlphaFoldDB" id="A0A1H3ITU4"/>
<evidence type="ECO:0000259" key="6">
    <source>
        <dbReference type="Pfam" id="PF00590"/>
    </source>
</evidence>
<keyword evidence="4 7" id="KW-0808">Transferase</keyword>
<dbReference type="GO" id="GO:0032259">
    <property type="term" value="P:methylation"/>
    <property type="evidence" value="ECO:0007669"/>
    <property type="project" value="UniProtKB-KW"/>
</dbReference>
<dbReference type="InterPro" id="IPR029063">
    <property type="entry name" value="SAM-dependent_MTases_sf"/>
</dbReference>
<evidence type="ECO:0000313" key="8">
    <source>
        <dbReference type="Proteomes" id="UP000199286"/>
    </source>
</evidence>
<dbReference type="Proteomes" id="UP000199286">
    <property type="component" value="Unassembled WGS sequence"/>
</dbReference>
<keyword evidence="8" id="KW-1185">Reference proteome</keyword>